<dbReference type="AlphaFoldDB" id="A0A1X7P358"/>
<reference evidence="2" key="1">
    <citation type="submission" date="2017-04" db="EMBL/GenBank/DDBJ databases">
        <authorList>
            <person name="Varghese N."/>
            <person name="Submissions S."/>
        </authorList>
    </citation>
    <scope>NUCLEOTIDE SEQUENCE [LARGE SCALE GENOMIC DNA]</scope>
    <source>
        <strain evidence="2">VKM Ac-2121</strain>
    </source>
</reference>
<name>A0A1X7P358_9MICO</name>
<dbReference type="EMBL" id="FXBM01000002">
    <property type="protein sequence ID" value="SMH44241.1"/>
    <property type="molecule type" value="Genomic_DNA"/>
</dbReference>
<accession>A0A1X7P358</accession>
<dbReference type="Proteomes" id="UP000193711">
    <property type="component" value="Unassembled WGS sequence"/>
</dbReference>
<proteinExistence type="predicted"/>
<evidence type="ECO:0000313" key="1">
    <source>
        <dbReference type="EMBL" id="SMH44241.1"/>
    </source>
</evidence>
<sequence>MATFREESALADARKYASAAAFDIQQLPDDHNFQQALHNLLAAVESLIVAVGESVSGDAE</sequence>
<protein>
    <submittedName>
        <fullName evidence="1">Uncharacterized protein</fullName>
    </submittedName>
</protein>
<dbReference type="STRING" id="1891671.SAMN06295885_2325"/>
<dbReference type="RefSeq" id="WP_085476749.1">
    <property type="nucleotide sequence ID" value="NZ_FXBM01000002.1"/>
</dbReference>
<organism evidence="1 2">
    <name type="scientific">Rathayibacter oskolensis</name>
    <dbReference type="NCBI Taxonomy" id="1891671"/>
    <lineage>
        <taxon>Bacteria</taxon>
        <taxon>Bacillati</taxon>
        <taxon>Actinomycetota</taxon>
        <taxon>Actinomycetes</taxon>
        <taxon>Micrococcales</taxon>
        <taxon>Microbacteriaceae</taxon>
        <taxon>Rathayibacter</taxon>
    </lineage>
</organism>
<evidence type="ECO:0000313" key="2">
    <source>
        <dbReference type="Proteomes" id="UP000193711"/>
    </source>
</evidence>
<gene>
    <name evidence="1" type="ORF">SAMN06295885_2325</name>
</gene>
<keyword evidence="2" id="KW-1185">Reference proteome</keyword>